<dbReference type="AlphaFoldDB" id="A0A3A6U3U9"/>
<protein>
    <submittedName>
        <fullName evidence="2">ISL3 family transposase</fullName>
    </submittedName>
</protein>
<dbReference type="EMBL" id="QYYH01000077">
    <property type="protein sequence ID" value="RJY12220.1"/>
    <property type="molecule type" value="Genomic_DNA"/>
</dbReference>
<comment type="caution">
    <text evidence="2">The sequence shown here is derived from an EMBL/GenBank/DDBJ whole genome shotgun (WGS) entry which is preliminary data.</text>
</comment>
<organism evidence="2 3">
    <name type="scientific">Parashewanella spongiae</name>
    <dbReference type="NCBI Taxonomy" id="342950"/>
    <lineage>
        <taxon>Bacteria</taxon>
        <taxon>Pseudomonadati</taxon>
        <taxon>Pseudomonadota</taxon>
        <taxon>Gammaproteobacteria</taxon>
        <taxon>Alteromonadales</taxon>
        <taxon>Shewanellaceae</taxon>
        <taxon>Parashewanella</taxon>
    </lineage>
</organism>
<name>A0A3A6U3U9_9GAMM</name>
<dbReference type="InterPro" id="IPR002560">
    <property type="entry name" value="Transposase_DDE"/>
</dbReference>
<dbReference type="OrthoDB" id="5289059at2"/>
<evidence type="ECO:0000313" key="2">
    <source>
        <dbReference type="EMBL" id="RJY12220.1"/>
    </source>
</evidence>
<evidence type="ECO:0000313" key="3">
    <source>
        <dbReference type="Proteomes" id="UP000273022"/>
    </source>
</evidence>
<gene>
    <name evidence="2" type="ORF">D5R81_12650</name>
</gene>
<dbReference type="InterPro" id="IPR047951">
    <property type="entry name" value="Transpos_ISL3"/>
</dbReference>
<accession>A0A3A6U3U9</accession>
<dbReference type="RefSeq" id="WP_121854000.1">
    <property type="nucleotide sequence ID" value="NZ_CP037952.1"/>
</dbReference>
<reference evidence="2 3" key="1">
    <citation type="submission" date="2018-09" db="EMBL/GenBank/DDBJ databases">
        <title>Phylogeny of the Shewanellaceae, and recommendation for two new genera, Pseudoshewanella and Parashewanella.</title>
        <authorList>
            <person name="Wang G."/>
        </authorList>
    </citation>
    <scope>NUCLEOTIDE SEQUENCE [LARGE SCALE GENOMIC DNA]</scope>
    <source>
        <strain evidence="2 3">KCTC 22492</strain>
    </source>
</reference>
<feature type="domain" description="Transposase IS204/IS1001/IS1096/IS1165 DDE" evidence="1">
    <location>
        <begin position="31"/>
        <end position="268"/>
    </location>
</feature>
<proteinExistence type="predicted"/>
<evidence type="ECO:0000259" key="1">
    <source>
        <dbReference type="Pfam" id="PF01610"/>
    </source>
</evidence>
<dbReference type="PANTHER" id="PTHR33498:SF1">
    <property type="entry name" value="TRANSPOSASE FOR INSERTION SEQUENCE ELEMENT IS1557"/>
    <property type="match status" value="1"/>
</dbReference>
<dbReference type="Pfam" id="PF01610">
    <property type="entry name" value="DDE_Tnp_ISL3"/>
    <property type="match status" value="1"/>
</dbReference>
<dbReference type="Proteomes" id="UP000273022">
    <property type="component" value="Unassembled WGS sequence"/>
</dbReference>
<dbReference type="NCBIfam" id="NF033550">
    <property type="entry name" value="transpos_ISL3"/>
    <property type="match status" value="1"/>
</dbReference>
<dbReference type="PANTHER" id="PTHR33498">
    <property type="entry name" value="TRANSPOSASE FOR INSERTION SEQUENCE ELEMENT IS1557"/>
    <property type="match status" value="1"/>
</dbReference>
<keyword evidence="3" id="KW-1185">Reference proteome</keyword>
<sequence length="280" mass="32567">MQCWLGLHQSHSKRHLKKRYQKPNYKNVTYIGIDEIYCGSKSGFMTVVIDMKTSAVIYTEKGKKAASLDGFWERKNRCKQPIVAVATDMGPAYISSVKKHAPQASLVIDRFHVVKRFNERLSQFRRKIQNEMESKDDAQFLKNTRWLLLRNPENLSEKGADKLKQALEANQPLATVYYFKEKLRQLWTQPTKELGEAWLDDWVEQAQDSEITLLQSFAKILIKHKQGILAYYDEKMTSGKVEGVNNRTKTLSKIAYGYRDWEFFELKIKASHEAKYSLTG</sequence>